<dbReference type="GeneID" id="64976872"/>
<reference evidence="1" key="2">
    <citation type="submission" date="2021-02" db="EMBL/GenBank/DDBJ databases">
        <title>Aspergillus puulaauensis MK2 genome sequence.</title>
        <authorList>
            <person name="Futagami T."/>
            <person name="Mori K."/>
            <person name="Kadooka C."/>
            <person name="Tanaka T."/>
        </authorList>
    </citation>
    <scope>NUCLEOTIDE SEQUENCE</scope>
    <source>
        <strain evidence="1">MK2</strain>
    </source>
</reference>
<dbReference type="OrthoDB" id="5041285at2759"/>
<protein>
    <submittedName>
        <fullName evidence="1">Uncharacterized protein</fullName>
    </submittedName>
</protein>
<dbReference type="KEGG" id="apuu:APUU_51578S"/>
<evidence type="ECO:0000313" key="2">
    <source>
        <dbReference type="Proteomes" id="UP000654913"/>
    </source>
</evidence>
<organism evidence="1 2">
    <name type="scientific">Aspergillus puulaauensis</name>
    <dbReference type="NCBI Taxonomy" id="1220207"/>
    <lineage>
        <taxon>Eukaryota</taxon>
        <taxon>Fungi</taxon>
        <taxon>Dikarya</taxon>
        <taxon>Ascomycota</taxon>
        <taxon>Pezizomycotina</taxon>
        <taxon>Eurotiomycetes</taxon>
        <taxon>Eurotiomycetidae</taxon>
        <taxon>Eurotiales</taxon>
        <taxon>Aspergillaceae</taxon>
        <taxon>Aspergillus</taxon>
    </lineage>
</organism>
<dbReference type="AlphaFoldDB" id="A0A7R7XT27"/>
<dbReference type="Proteomes" id="UP000654913">
    <property type="component" value="Chromosome 5"/>
</dbReference>
<keyword evidence="2" id="KW-1185">Reference proteome</keyword>
<gene>
    <name evidence="1" type="ORF">APUU_51578S</name>
</gene>
<sequence length="217" mass="24572">MGTRRRVLDHIWELFSYSRQVYEVANLISTRADDILQLAYLVTEEVFLCESSIPALPASSQRSIETWEQNKDLQCTRAELQLKPRTVDNWHDAFLQHTRGYLLLSITVDHFMSVGNLPGYNSLPDLVCSMPPLEQHYAKYQMDPKVLAQTVECSDHDPPVSEVLDATTSTNWNDFDSALEVEGLDHAEMWTLAELSTSYGSYISGFAHEFLGAAPLL</sequence>
<dbReference type="EMBL" id="AP024447">
    <property type="protein sequence ID" value="BCS26867.1"/>
    <property type="molecule type" value="Genomic_DNA"/>
</dbReference>
<dbReference type="RefSeq" id="XP_041559061.1">
    <property type="nucleotide sequence ID" value="XM_041706701.1"/>
</dbReference>
<proteinExistence type="predicted"/>
<reference evidence="1" key="1">
    <citation type="submission" date="2021-01" db="EMBL/GenBank/DDBJ databases">
        <authorList>
            <consortium name="Aspergillus puulaauensis MK2 genome sequencing consortium"/>
            <person name="Kazuki M."/>
            <person name="Futagami T."/>
        </authorList>
    </citation>
    <scope>NUCLEOTIDE SEQUENCE</scope>
    <source>
        <strain evidence="1">MK2</strain>
    </source>
</reference>
<accession>A0A7R7XT27</accession>
<name>A0A7R7XT27_9EURO</name>
<evidence type="ECO:0000313" key="1">
    <source>
        <dbReference type="EMBL" id="BCS26867.1"/>
    </source>
</evidence>